<evidence type="ECO:0000313" key="2">
    <source>
        <dbReference type="Proteomes" id="UP001565236"/>
    </source>
</evidence>
<comment type="caution">
    <text evidence="1">The sequence shown here is derived from an EMBL/GenBank/DDBJ whole genome shotgun (WGS) entry which is preliminary data.</text>
</comment>
<evidence type="ECO:0000313" key="1">
    <source>
        <dbReference type="EMBL" id="MEY8662362.1"/>
    </source>
</evidence>
<protein>
    <submittedName>
        <fullName evidence="1">Uncharacterized protein</fullName>
    </submittedName>
</protein>
<proteinExistence type="predicted"/>
<gene>
    <name evidence="1" type="ORF">AALT52_05610</name>
</gene>
<accession>A0ABV4DPG0</accession>
<keyword evidence="2" id="KW-1185">Reference proteome</keyword>
<dbReference type="RefSeq" id="WP_369941851.1">
    <property type="nucleotide sequence ID" value="NZ_JBCLUF010000016.1"/>
</dbReference>
<dbReference type="Proteomes" id="UP001565236">
    <property type="component" value="Unassembled WGS sequence"/>
</dbReference>
<dbReference type="EMBL" id="JBCLUF010000016">
    <property type="protein sequence ID" value="MEY8662362.1"/>
    <property type="molecule type" value="Genomic_DNA"/>
</dbReference>
<name>A0ABV4DPG0_9LACO</name>
<reference evidence="1 2" key="1">
    <citation type="submission" date="2024-03" db="EMBL/GenBank/DDBJ databases">
        <title>Mouse gut bacterial collection (mGBC) of GemPharmatech.</title>
        <authorList>
            <person name="He Y."/>
            <person name="Dong L."/>
            <person name="Wu D."/>
            <person name="Gao X."/>
            <person name="Lin Z."/>
        </authorList>
    </citation>
    <scope>NUCLEOTIDE SEQUENCE [LARGE SCALE GENOMIC DNA]</scope>
    <source>
        <strain evidence="1 2">15-30</strain>
    </source>
</reference>
<sequence>MGKKWYEALDADDVAFLQQLAAADFKLARLSAQNGSSYFVLKKKVSKLKQALGQEEKEDTDFKEYLELLVAEKILPSSIAQVLYQKYLEGVRKK</sequence>
<organism evidence="1 2">
    <name type="scientific">Ligilactobacillus faecis</name>
    <dbReference type="NCBI Taxonomy" id="762833"/>
    <lineage>
        <taxon>Bacteria</taxon>
        <taxon>Bacillati</taxon>
        <taxon>Bacillota</taxon>
        <taxon>Bacilli</taxon>
        <taxon>Lactobacillales</taxon>
        <taxon>Lactobacillaceae</taxon>
        <taxon>Ligilactobacillus</taxon>
    </lineage>
</organism>